<dbReference type="PANTHER" id="PTHR10353:SF36">
    <property type="entry name" value="LP05116P"/>
    <property type="match status" value="1"/>
</dbReference>
<evidence type="ECO:0000256" key="12">
    <source>
        <dbReference type="RuleBase" id="RU361175"/>
    </source>
</evidence>
<protein>
    <recommendedName>
        <fullName evidence="3 12">Beta-glucosidase</fullName>
        <ecNumber evidence="3 12">3.2.1.21</ecNumber>
    </recommendedName>
</protein>
<dbReference type="InterPro" id="IPR017736">
    <property type="entry name" value="Glyco_hydro_1_beta-glucosidase"/>
</dbReference>
<dbReference type="PROSITE" id="PS00572">
    <property type="entry name" value="GLYCOSYL_HYDROL_F1_1"/>
    <property type="match status" value="1"/>
</dbReference>
<sequence length="467" mass="52622">MQRNRLADEQPGDPHVTTSDSLVFSPPAGSAMLRPDFLFGAATASYQIEGAATADGRHPSIWDTFCRVPGAVHNADNGDVACDHFHRWQSDLQLISDLGFDGYRFSVSWSRVMTVDGQRNEKGLDFYKRLLDELERRGLKSFLTLYHWDLPQHLQDRGGWLNRDTATRFAEYADLMSREVAGRVSAWTTLNEPYCSAYLGHTTGRHAPGLKDVRYGVESMHHLLLGHGLATEAVRANDKAPVGLVANVCAMVPASDSPKDRRAAELSYANANTWVLDPLLLGTYPEELAELWPGVKAPVRAGDMATISTRMDYLGINYYFRSNIRSDGAHGYVEEDLPNVERTQMGWEVYPDGLRDLLLDFKHRYPGLPPIYITENGMASDDSPVAGRVADEQRLRYLNRHVAAVDQAMRQGVDVRGYFAWSLLDNFEWSYGYEKRFGLVHVDYDTQVRTPKDSALALKRFLEQRRG</sequence>
<proteinExistence type="inferred from homology"/>
<dbReference type="Pfam" id="PF00232">
    <property type="entry name" value="Glyco_hydro_1"/>
    <property type="match status" value="1"/>
</dbReference>
<keyword evidence="4 12" id="KW-0378">Hydrolase</keyword>
<dbReference type="NCBIfam" id="TIGR03356">
    <property type="entry name" value="BGL"/>
    <property type="match status" value="1"/>
</dbReference>
<evidence type="ECO:0000256" key="13">
    <source>
        <dbReference type="SAM" id="MobiDB-lite"/>
    </source>
</evidence>
<dbReference type="Proteomes" id="UP000193427">
    <property type="component" value="Chromosome"/>
</dbReference>
<dbReference type="RefSeq" id="WP_085750264.1">
    <property type="nucleotide sequence ID" value="NZ_BSPR01000008.1"/>
</dbReference>
<feature type="binding site" evidence="10">
    <location>
        <position position="421"/>
    </location>
    <ligand>
        <name>substrate</name>
    </ligand>
</feature>
<dbReference type="STRING" id="946333.A4W93_08745"/>
<dbReference type="GO" id="GO:0008422">
    <property type="term" value="F:beta-glucosidase activity"/>
    <property type="evidence" value="ECO:0007669"/>
    <property type="project" value="UniProtKB-EC"/>
</dbReference>
<feature type="region of interest" description="Disordered" evidence="13">
    <location>
        <begin position="1"/>
        <end position="21"/>
    </location>
</feature>
<feature type="active site" description="Proton donor" evidence="9">
    <location>
        <position position="192"/>
    </location>
</feature>
<dbReference type="EC" id="3.2.1.21" evidence="3 12"/>
<evidence type="ECO:0000256" key="10">
    <source>
        <dbReference type="PIRSR" id="PIRSR617736-2"/>
    </source>
</evidence>
<feature type="active site" description="Nucleophile" evidence="9 11">
    <location>
        <position position="375"/>
    </location>
</feature>
<evidence type="ECO:0000256" key="3">
    <source>
        <dbReference type="ARBA" id="ARBA00012744"/>
    </source>
</evidence>
<dbReference type="PROSITE" id="PS00653">
    <property type="entry name" value="GLYCOSYL_HYDROL_F1_2"/>
    <property type="match status" value="1"/>
</dbReference>
<evidence type="ECO:0000256" key="11">
    <source>
        <dbReference type="PROSITE-ProRule" id="PRU10055"/>
    </source>
</evidence>
<keyword evidence="5" id="KW-0136">Cellulose degradation</keyword>
<evidence type="ECO:0000256" key="6">
    <source>
        <dbReference type="ARBA" id="ARBA00023277"/>
    </source>
</evidence>
<dbReference type="AlphaFoldDB" id="A0A1W6L724"/>
<keyword evidence="15" id="KW-1185">Reference proteome</keyword>
<evidence type="ECO:0000313" key="14">
    <source>
        <dbReference type="EMBL" id="ARN19997.1"/>
    </source>
</evidence>
<dbReference type="PANTHER" id="PTHR10353">
    <property type="entry name" value="GLYCOSYL HYDROLASE"/>
    <property type="match status" value="1"/>
</dbReference>
<dbReference type="InterPro" id="IPR017853">
    <property type="entry name" value="GH"/>
</dbReference>
<gene>
    <name evidence="14" type="ORF">A4W93_08745</name>
</gene>
<comment type="similarity">
    <text evidence="2 12">Belongs to the glycosyl hydrolase 1 family.</text>
</comment>
<feature type="binding site" evidence="10">
    <location>
        <position position="147"/>
    </location>
    <ligand>
        <name>substrate</name>
    </ligand>
</feature>
<feature type="binding site" evidence="10">
    <location>
        <position position="319"/>
    </location>
    <ligand>
        <name>substrate</name>
    </ligand>
</feature>
<dbReference type="KEGG" id="rgu:A4W93_08745"/>
<organism evidence="14 15">
    <name type="scientific">Piscinibacter gummiphilus</name>
    <dbReference type="NCBI Taxonomy" id="946333"/>
    <lineage>
        <taxon>Bacteria</taxon>
        <taxon>Pseudomonadati</taxon>
        <taxon>Pseudomonadota</taxon>
        <taxon>Betaproteobacteria</taxon>
        <taxon>Burkholderiales</taxon>
        <taxon>Sphaerotilaceae</taxon>
        <taxon>Piscinibacter</taxon>
    </lineage>
</organism>
<dbReference type="Gene3D" id="3.20.20.80">
    <property type="entry name" value="Glycosidases"/>
    <property type="match status" value="1"/>
</dbReference>
<evidence type="ECO:0000256" key="8">
    <source>
        <dbReference type="ARBA" id="ARBA00023326"/>
    </source>
</evidence>
<dbReference type="InterPro" id="IPR033132">
    <property type="entry name" value="GH_1_N_CS"/>
</dbReference>
<dbReference type="SUPFAM" id="SSF51445">
    <property type="entry name" value="(Trans)glycosidases"/>
    <property type="match status" value="1"/>
</dbReference>
<name>A0A1W6L724_9BURK</name>
<accession>A0A1W6L724</accession>
<keyword evidence="7 12" id="KW-0326">Glycosidase</keyword>
<keyword evidence="8" id="KW-0624">Polysaccharide degradation</keyword>
<evidence type="ECO:0000256" key="9">
    <source>
        <dbReference type="PIRSR" id="PIRSR617736-1"/>
    </source>
</evidence>
<dbReference type="GO" id="GO:0030245">
    <property type="term" value="P:cellulose catabolic process"/>
    <property type="evidence" value="ECO:0007669"/>
    <property type="project" value="UniProtKB-KW"/>
</dbReference>
<evidence type="ECO:0000256" key="1">
    <source>
        <dbReference type="ARBA" id="ARBA00000448"/>
    </source>
</evidence>
<comment type="catalytic activity">
    <reaction evidence="1 12">
        <text>Hydrolysis of terminal, non-reducing beta-D-glucosyl residues with release of beta-D-glucose.</text>
        <dbReference type="EC" id="3.2.1.21"/>
    </reaction>
</comment>
<evidence type="ECO:0000313" key="15">
    <source>
        <dbReference type="Proteomes" id="UP000193427"/>
    </source>
</evidence>
<dbReference type="FunFam" id="3.20.20.80:FF:000004">
    <property type="entry name" value="Beta-glucosidase 6-phospho-beta-glucosidase"/>
    <property type="match status" value="1"/>
</dbReference>
<feature type="binding site" evidence="10">
    <location>
        <position position="47"/>
    </location>
    <ligand>
        <name>substrate</name>
    </ligand>
</feature>
<evidence type="ECO:0000256" key="7">
    <source>
        <dbReference type="ARBA" id="ARBA00023295"/>
    </source>
</evidence>
<feature type="binding site" evidence="10">
    <location>
        <begin position="428"/>
        <end position="429"/>
    </location>
    <ligand>
        <name>substrate</name>
    </ligand>
</feature>
<evidence type="ECO:0000256" key="4">
    <source>
        <dbReference type="ARBA" id="ARBA00022801"/>
    </source>
</evidence>
<evidence type="ECO:0000256" key="2">
    <source>
        <dbReference type="ARBA" id="ARBA00010838"/>
    </source>
</evidence>
<evidence type="ECO:0000256" key="5">
    <source>
        <dbReference type="ARBA" id="ARBA00023001"/>
    </source>
</evidence>
<dbReference type="InterPro" id="IPR001360">
    <property type="entry name" value="Glyco_hydro_1"/>
</dbReference>
<dbReference type="InterPro" id="IPR018120">
    <property type="entry name" value="Glyco_hydro_1_AS"/>
</dbReference>
<dbReference type="PRINTS" id="PR00131">
    <property type="entry name" value="GLHYDRLASE1"/>
</dbReference>
<feature type="binding site" evidence="10">
    <location>
        <position position="191"/>
    </location>
    <ligand>
        <name>substrate</name>
    </ligand>
</feature>
<reference evidence="14 15" key="1">
    <citation type="submission" date="2016-04" db="EMBL/GenBank/DDBJ databases">
        <title>Complete genome sequence of natural rubber-degrading, novel Gram-negative bacterium, Rhizobacter gummiphilus strain NS21.</title>
        <authorList>
            <person name="Tabata M."/>
            <person name="Kasai D."/>
            <person name="Fukuda M."/>
        </authorList>
    </citation>
    <scope>NUCLEOTIDE SEQUENCE [LARGE SCALE GENOMIC DNA]</scope>
    <source>
        <strain evidence="14 15">NS21</strain>
    </source>
</reference>
<keyword evidence="6" id="KW-0119">Carbohydrate metabolism</keyword>
<dbReference type="EMBL" id="CP015118">
    <property type="protein sequence ID" value="ARN19997.1"/>
    <property type="molecule type" value="Genomic_DNA"/>
</dbReference>